<evidence type="ECO:0000313" key="2">
    <source>
        <dbReference type="Proteomes" id="UP001501138"/>
    </source>
</evidence>
<evidence type="ECO:0000313" key="1">
    <source>
        <dbReference type="EMBL" id="GAA1733614.1"/>
    </source>
</evidence>
<comment type="caution">
    <text evidence="1">The sequence shown here is derived from an EMBL/GenBank/DDBJ whole genome shotgun (WGS) entry which is preliminary data.</text>
</comment>
<proteinExistence type="predicted"/>
<accession>A0ABP4VQY7</accession>
<reference evidence="2" key="1">
    <citation type="journal article" date="2019" name="Int. J. Syst. Evol. Microbiol.">
        <title>The Global Catalogue of Microorganisms (GCM) 10K type strain sequencing project: providing services to taxonomists for standard genome sequencing and annotation.</title>
        <authorList>
            <consortium name="The Broad Institute Genomics Platform"/>
            <consortium name="The Broad Institute Genome Sequencing Center for Infectious Disease"/>
            <person name="Wu L."/>
            <person name="Ma J."/>
        </authorList>
    </citation>
    <scope>NUCLEOTIDE SEQUENCE [LARGE SCALE GENOMIC DNA]</scope>
    <source>
        <strain evidence="2">JCM 15589</strain>
    </source>
</reference>
<name>A0ABP4VQY7_9MICO</name>
<keyword evidence="2" id="KW-1185">Reference proteome</keyword>
<organism evidence="1 2">
    <name type="scientific">Isoptericola hypogeus</name>
    <dbReference type="NCBI Taxonomy" id="300179"/>
    <lineage>
        <taxon>Bacteria</taxon>
        <taxon>Bacillati</taxon>
        <taxon>Actinomycetota</taxon>
        <taxon>Actinomycetes</taxon>
        <taxon>Micrococcales</taxon>
        <taxon>Promicromonosporaceae</taxon>
        <taxon>Isoptericola</taxon>
    </lineage>
</organism>
<dbReference type="RefSeq" id="WP_344249478.1">
    <property type="nucleotide sequence ID" value="NZ_BAAAPM010000008.1"/>
</dbReference>
<sequence>MSTPTVPSPVTSVVLTAPVILVVDVAEVRVGSPAPDPADGRPVRTGAVRVEVVEVLKGAVAAEPGARVDVPVVLRSAADPWGTAAAGERLVAFCDGVSRDPAELLAAEHCLALVPDAPAAVADDVRLALSLVARHLLSDELLAEAGRVRADAGRDAAQVVYVLVREAVRTDPDRFDRLLAVAADPGTRVEAQEAYLVAAYEDATFTGAFSTRQRAALVRAMLSSALDPRLGDLRERLLGVYVPNLVRAPQPAPPAPGDVFGPEHAGLRAAVAAELADPRDPATTSPELAAWLAGSS</sequence>
<dbReference type="EMBL" id="BAAAPM010000008">
    <property type="protein sequence ID" value="GAA1733614.1"/>
    <property type="molecule type" value="Genomic_DNA"/>
</dbReference>
<gene>
    <name evidence="1" type="ORF">GCM10009809_31240</name>
</gene>
<protein>
    <submittedName>
        <fullName evidence="1">Uncharacterized protein</fullName>
    </submittedName>
</protein>
<dbReference type="Proteomes" id="UP001501138">
    <property type="component" value="Unassembled WGS sequence"/>
</dbReference>